<dbReference type="GO" id="GO:0008053">
    <property type="term" value="P:mitochondrial fusion"/>
    <property type="evidence" value="ECO:0007669"/>
    <property type="project" value="EnsemblMetazoa"/>
</dbReference>
<dbReference type="Pfam" id="PF01963">
    <property type="entry name" value="TraB_PrgY_gumN"/>
    <property type="match status" value="1"/>
</dbReference>
<feature type="compositionally biased region" description="Polar residues" evidence="1">
    <location>
        <begin position="16"/>
        <end position="26"/>
    </location>
</feature>
<accession>B4G5K6</accession>
<keyword evidence="3" id="KW-1185">Reference proteome</keyword>
<dbReference type="CDD" id="cd14726">
    <property type="entry name" value="TraB_PrgY-like"/>
    <property type="match status" value="1"/>
</dbReference>
<name>B4G5K6_DROPE</name>
<evidence type="ECO:0000313" key="2">
    <source>
        <dbReference type="EMBL" id="EDW24872.1"/>
    </source>
</evidence>
<dbReference type="Proteomes" id="UP000008744">
    <property type="component" value="Unassembled WGS sequence"/>
</dbReference>
<feature type="region of interest" description="Disordered" evidence="1">
    <location>
        <begin position="1"/>
        <end position="26"/>
    </location>
</feature>
<dbReference type="STRING" id="7234.B4G5K6"/>
<dbReference type="PhylomeDB" id="B4G5K6"/>
<gene>
    <name evidence="2" type="primary">Dper\GL23149</name>
    <name evidence="2" type="ORF">Dper_GL23149</name>
</gene>
<feature type="region of interest" description="Disordered" evidence="1">
    <location>
        <begin position="576"/>
        <end position="606"/>
    </location>
</feature>
<dbReference type="EMBL" id="CH479179">
    <property type="protein sequence ID" value="EDW24872.1"/>
    <property type="molecule type" value="Genomic_DNA"/>
</dbReference>
<dbReference type="InterPro" id="IPR046345">
    <property type="entry name" value="TraB_PrgY-like"/>
</dbReference>
<protein>
    <submittedName>
        <fullName evidence="2">GL23149</fullName>
    </submittedName>
</protein>
<reference evidence="2 3" key="1">
    <citation type="journal article" date="2007" name="Nature">
        <title>Evolution of genes and genomes on the Drosophila phylogeny.</title>
        <authorList>
            <consortium name="Drosophila 12 Genomes Consortium"/>
            <person name="Clark A.G."/>
            <person name="Eisen M.B."/>
            <person name="Smith D.R."/>
            <person name="Bergman C.M."/>
            <person name="Oliver B."/>
            <person name="Markow T.A."/>
            <person name="Kaufman T.C."/>
            <person name="Kellis M."/>
            <person name="Gelbart W."/>
            <person name="Iyer V.N."/>
            <person name="Pollard D.A."/>
            <person name="Sackton T.B."/>
            <person name="Larracuente A.M."/>
            <person name="Singh N.D."/>
            <person name="Abad J.P."/>
            <person name="Abt D.N."/>
            <person name="Adryan B."/>
            <person name="Aguade M."/>
            <person name="Akashi H."/>
            <person name="Anderson W.W."/>
            <person name="Aquadro C.F."/>
            <person name="Ardell D.H."/>
            <person name="Arguello R."/>
            <person name="Artieri C.G."/>
            <person name="Barbash D.A."/>
            <person name="Barker D."/>
            <person name="Barsanti P."/>
            <person name="Batterham P."/>
            <person name="Batzoglou S."/>
            <person name="Begun D."/>
            <person name="Bhutkar A."/>
            <person name="Blanco E."/>
            <person name="Bosak S.A."/>
            <person name="Bradley R.K."/>
            <person name="Brand A.D."/>
            <person name="Brent M.R."/>
            <person name="Brooks A.N."/>
            <person name="Brown R.H."/>
            <person name="Butlin R.K."/>
            <person name="Caggese C."/>
            <person name="Calvi B.R."/>
            <person name="Bernardo de Carvalho A."/>
            <person name="Caspi A."/>
            <person name="Castrezana S."/>
            <person name="Celniker S.E."/>
            <person name="Chang J.L."/>
            <person name="Chapple C."/>
            <person name="Chatterji S."/>
            <person name="Chinwalla A."/>
            <person name="Civetta A."/>
            <person name="Clifton S.W."/>
            <person name="Comeron J.M."/>
            <person name="Costello J.C."/>
            <person name="Coyne J.A."/>
            <person name="Daub J."/>
            <person name="David R.G."/>
            <person name="Delcher A.L."/>
            <person name="Delehaunty K."/>
            <person name="Do C.B."/>
            <person name="Ebling H."/>
            <person name="Edwards K."/>
            <person name="Eickbush T."/>
            <person name="Evans J.D."/>
            <person name="Filipski A."/>
            <person name="Findeiss S."/>
            <person name="Freyhult E."/>
            <person name="Fulton L."/>
            <person name="Fulton R."/>
            <person name="Garcia A.C."/>
            <person name="Gardiner A."/>
            <person name="Garfield D.A."/>
            <person name="Garvin B.E."/>
            <person name="Gibson G."/>
            <person name="Gilbert D."/>
            <person name="Gnerre S."/>
            <person name="Godfrey J."/>
            <person name="Good R."/>
            <person name="Gotea V."/>
            <person name="Gravely B."/>
            <person name="Greenberg A.J."/>
            <person name="Griffiths-Jones S."/>
            <person name="Gross S."/>
            <person name="Guigo R."/>
            <person name="Gustafson E.A."/>
            <person name="Haerty W."/>
            <person name="Hahn M.W."/>
            <person name="Halligan D.L."/>
            <person name="Halpern A.L."/>
            <person name="Halter G.M."/>
            <person name="Han M.V."/>
            <person name="Heger A."/>
            <person name="Hillier L."/>
            <person name="Hinrichs A.S."/>
            <person name="Holmes I."/>
            <person name="Hoskins R.A."/>
            <person name="Hubisz M.J."/>
            <person name="Hultmark D."/>
            <person name="Huntley M.A."/>
            <person name="Jaffe D.B."/>
            <person name="Jagadeeshan S."/>
            <person name="Jeck W.R."/>
            <person name="Johnson J."/>
            <person name="Jones C.D."/>
            <person name="Jordan W.C."/>
            <person name="Karpen G.H."/>
            <person name="Kataoka E."/>
            <person name="Keightley P.D."/>
            <person name="Kheradpour P."/>
            <person name="Kirkness E.F."/>
            <person name="Koerich L.B."/>
            <person name="Kristiansen K."/>
            <person name="Kudrna D."/>
            <person name="Kulathinal R.J."/>
            <person name="Kumar S."/>
            <person name="Kwok R."/>
            <person name="Lander E."/>
            <person name="Langley C.H."/>
            <person name="Lapoint R."/>
            <person name="Lazzaro B.P."/>
            <person name="Lee S.J."/>
            <person name="Levesque L."/>
            <person name="Li R."/>
            <person name="Lin C.F."/>
            <person name="Lin M.F."/>
            <person name="Lindblad-Toh K."/>
            <person name="Llopart A."/>
            <person name="Long M."/>
            <person name="Low L."/>
            <person name="Lozovsky E."/>
            <person name="Lu J."/>
            <person name="Luo M."/>
            <person name="Machado C.A."/>
            <person name="Makalowski W."/>
            <person name="Marzo M."/>
            <person name="Matsuda M."/>
            <person name="Matzkin L."/>
            <person name="McAllister B."/>
            <person name="McBride C.S."/>
            <person name="McKernan B."/>
            <person name="McKernan K."/>
            <person name="Mendez-Lago M."/>
            <person name="Minx P."/>
            <person name="Mollenhauer M.U."/>
            <person name="Montooth K."/>
            <person name="Mount S.M."/>
            <person name="Mu X."/>
            <person name="Myers E."/>
            <person name="Negre B."/>
            <person name="Newfeld S."/>
            <person name="Nielsen R."/>
            <person name="Noor M.A."/>
            <person name="O'Grady P."/>
            <person name="Pachter L."/>
            <person name="Papaceit M."/>
            <person name="Parisi M.J."/>
            <person name="Parisi M."/>
            <person name="Parts L."/>
            <person name="Pedersen J.S."/>
            <person name="Pesole G."/>
            <person name="Phillippy A.M."/>
            <person name="Ponting C.P."/>
            <person name="Pop M."/>
            <person name="Porcelli D."/>
            <person name="Powell J.R."/>
            <person name="Prohaska S."/>
            <person name="Pruitt K."/>
            <person name="Puig M."/>
            <person name="Quesneville H."/>
            <person name="Ram K.R."/>
            <person name="Rand D."/>
            <person name="Rasmussen M.D."/>
            <person name="Reed L.K."/>
            <person name="Reenan R."/>
            <person name="Reily A."/>
            <person name="Remington K.A."/>
            <person name="Rieger T.T."/>
            <person name="Ritchie M.G."/>
            <person name="Robin C."/>
            <person name="Rogers Y.H."/>
            <person name="Rohde C."/>
            <person name="Rozas J."/>
            <person name="Rubenfield M.J."/>
            <person name="Ruiz A."/>
            <person name="Russo S."/>
            <person name="Salzberg S.L."/>
            <person name="Sanchez-Gracia A."/>
            <person name="Saranga D.J."/>
            <person name="Sato H."/>
            <person name="Schaeffer S.W."/>
            <person name="Schatz M.C."/>
            <person name="Schlenke T."/>
            <person name="Schwartz R."/>
            <person name="Segarra C."/>
            <person name="Singh R.S."/>
            <person name="Sirot L."/>
            <person name="Sirota M."/>
            <person name="Sisneros N.B."/>
            <person name="Smith C.D."/>
            <person name="Smith T.F."/>
            <person name="Spieth J."/>
            <person name="Stage D.E."/>
            <person name="Stark A."/>
            <person name="Stephan W."/>
            <person name="Strausberg R.L."/>
            <person name="Strempel S."/>
            <person name="Sturgill D."/>
            <person name="Sutton G."/>
            <person name="Sutton G.G."/>
            <person name="Tao W."/>
            <person name="Teichmann S."/>
            <person name="Tobari Y.N."/>
            <person name="Tomimura Y."/>
            <person name="Tsolas J.M."/>
            <person name="Valente V.L."/>
            <person name="Venter E."/>
            <person name="Venter J.C."/>
            <person name="Vicario S."/>
            <person name="Vieira F.G."/>
            <person name="Vilella A.J."/>
            <person name="Villasante A."/>
            <person name="Walenz B."/>
            <person name="Wang J."/>
            <person name="Wasserman M."/>
            <person name="Watts T."/>
            <person name="Wilson D."/>
            <person name="Wilson R.K."/>
            <person name="Wing R.A."/>
            <person name="Wolfner M.F."/>
            <person name="Wong A."/>
            <person name="Wong G.K."/>
            <person name="Wu C.I."/>
            <person name="Wu G."/>
            <person name="Yamamoto D."/>
            <person name="Yang H.P."/>
            <person name="Yang S.P."/>
            <person name="Yorke J.A."/>
            <person name="Yoshida K."/>
            <person name="Zdobnov E."/>
            <person name="Zhang P."/>
            <person name="Zhang Y."/>
            <person name="Zimin A.V."/>
            <person name="Baldwin J."/>
            <person name="Abdouelleil A."/>
            <person name="Abdulkadir J."/>
            <person name="Abebe A."/>
            <person name="Abera B."/>
            <person name="Abreu J."/>
            <person name="Acer S.C."/>
            <person name="Aftuck L."/>
            <person name="Alexander A."/>
            <person name="An P."/>
            <person name="Anderson E."/>
            <person name="Anderson S."/>
            <person name="Arachi H."/>
            <person name="Azer M."/>
            <person name="Bachantsang P."/>
            <person name="Barry A."/>
            <person name="Bayul T."/>
            <person name="Berlin A."/>
            <person name="Bessette D."/>
            <person name="Bloom T."/>
            <person name="Blye J."/>
            <person name="Boguslavskiy L."/>
            <person name="Bonnet C."/>
            <person name="Boukhgalter B."/>
            <person name="Bourzgui I."/>
            <person name="Brown A."/>
            <person name="Cahill P."/>
            <person name="Channer S."/>
            <person name="Cheshatsang Y."/>
            <person name="Chuda L."/>
            <person name="Citroen M."/>
            <person name="Collymore A."/>
            <person name="Cooke P."/>
            <person name="Costello M."/>
            <person name="D'Aco K."/>
            <person name="Daza R."/>
            <person name="De Haan G."/>
            <person name="DeGray S."/>
            <person name="DeMaso C."/>
            <person name="Dhargay N."/>
            <person name="Dooley K."/>
            <person name="Dooley E."/>
            <person name="Doricent M."/>
            <person name="Dorje P."/>
            <person name="Dorjee K."/>
            <person name="Dupes A."/>
            <person name="Elong R."/>
            <person name="Falk J."/>
            <person name="Farina A."/>
            <person name="Faro S."/>
            <person name="Ferguson D."/>
            <person name="Fisher S."/>
            <person name="Foley C.D."/>
            <person name="Franke A."/>
            <person name="Friedrich D."/>
            <person name="Gadbois L."/>
            <person name="Gearin G."/>
            <person name="Gearin C.R."/>
            <person name="Giannoukos G."/>
            <person name="Goode T."/>
            <person name="Graham J."/>
            <person name="Grandbois E."/>
            <person name="Grewal S."/>
            <person name="Gyaltsen K."/>
            <person name="Hafez N."/>
            <person name="Hagos B."/>
            <person name="Hall J."/>
            <person name="Henson C."/>
            <person name="Hollinger A."/>
            <person name="Honan T."/>
            <person name="Huard M.D."/>
            <person name="Hughes L."/>
            <person name="Hurhula B."/>
            <person name="Husby M.E."/>
            <person name="Kamat A."/>
            <person name="Kanga B."/>
            <person name="Kashin S."/>
            <person name="Khazanovich D."/>
            <person name="Kisner P."/>
            <person name="Lance K."/>
            <person name="Lara M."/>
            <person name="Lee W."/>
            <person name="Lennon N."/>
            <person name="Letendre F."/>
            <person name="LeVine R."/>
            <person name="Lipovsky A."/>
            <person name="Liu X."/>
            <person name="Liu J."/>
            <person name="Liu S."/>
            <person name="Lokyitsang T."/>
            <person name="Lokyitsang Y."/>
            <person name="Lubonja R."/>
            <person name="Lui A."/>
            <person name="MacDonald P."/>
            <person name="Magnisalis V."/>
            <person name="Maru K."/>
            <person name="Matthews C."/>
            <person name="McCusker W."/>
            <person name="McDonough S."/>
            <person name="Mehta T."/>
            <person name="Meldrim J."/>
            <person name="Meneus L."/>
            <person name="Mihai O."/>
            <person name="Mihalev A."/>
            <person name="Mihova T."/>
            <person name="Mittelman R."/>
            <person name="Mlenga V."/>
            <person name="Montmayeur A."/>
            <person name="Mulrain L."/>
            <person name="Navidi A."/>
            <person name="Naylor J."/>
            <person name="Negash T."/>
            <person name="Nguyen T."/>
            <person name="Nguyen N."/>
            <person name="Nicol R."/>
            <person name="Norbu C."/>
            <person name="Norbu N."/>
            <person name="Novod N."/>
            <person name="O'Neill B."/>
            <person name="Osman S."/>
            <person name="Markiewicz E."/>
            <person name="Oyono O.L."/>
            <person name="Patti C."/>
            <person name="Phunkhang P."/>
            <person name="Pierre F."/>
            <person name="Priest M."/>
            <person name="Raghuraman S."/>
            <person name="Rege F."/>
            <person name="Reyes R."/>
            <person name="Rise C."/>
            <person name="Rogov P."/>
            <person name="Ross K."/>
            <person name="Ryan E."/>
            <person name="Settipalli S."/>
            <person name="Shea T."/>
            <person name="Sherpa N."/>
            <person name="Shi L."/>
            <person name="Shih D."/>
            <person name="Sparrow T."/>
            <person name="Spaulding J."/>
            <person name="Stalker J."/>
            <person name="Stange-Thomann N."/>
            <person name="Stavropoulos S."/>
            <person name="Stone C."/>
            <person name="Strader C."/>
            <person name="Tesfaye S."/>
            <person name="Thomson T."/>
            <person name="Thoulutsang Y."/>
            <person name="Thoulutsang D."/>
            <person name="Topham K."/>
            <person name="Topping I."/>
            <person name="Tsamla T."/>
            <person name="Vassiliev H."/>
            <person name="Vo A."/>
            <person name="Wangchuk T."/>
            <person name="Wangdi T."/>
            <person name="Weiand M."/>
            <person name="Wilkinson J."/>
            <person name="Wilson A."/>
            <person name="Yadav S."/>
            <person name="Young G."/>
            <person name="Yu Q."/>
            <person name="Zembek L."/>
            <person name="Zhong D."/>
            <person name="Zimmer A."/>
            <person name="Zwirko Z."/>
            <person name="Jaffe D.B."/>
            <person name="Alvarez P."/>
            <person name="Brockman W."/>
            <person name="Butler J."/>
            <person name="Chin C."/>
            <person name="Gnerre S."/>
            <person name="Grabherr M."/>
            <person name="Kleber M."/>
            <person name="Mauceli E."/>
            <person name="MacCallum I."/>
        </authorList>
    </citation>
    <scope>NUCLEOTIDE SEQUENCE [LARGE SCALE GENOMIC DNA]</scope>
    <source>
        <strain evidence="3">MSH-3 / Tucson 14011-0111.49</strain>
    </source>
</reference>
<evidence type="ECO:0000256" key="1">
    <source>
        <dbReference type="SAM" id="MobiDB-lite"/>
    </source>
</evidence>
<feature type="compositionally biased region" description="Low complexity" evidence="1">
    <location>
        <begin position="1"/>
        <end position="15"/>
    </location>
</feature>
<dbReference type="eggNOG" id="KOG2860">
    <property type="taxonomic scope" value="Eukaryota"/>
</dbReference>
<dbReference type="OMA" id="CNDITEP"/>
<dbReference type="PANTHER" id="PTHR21530:SF7">
    <property type="entry name" value="TRAB DOMAIN-CONTAINING PROTEIN"/>
    <property type="match status" value="1"/>
</dbReference>
<dbReference type="InterPro" id="IPR002816">
    <property type="entry name" value="TraB/PrgY/GumN_fam"/>
</dbReference>
<dbReference type="OrthoDB" id="7870974at2759"/>
<dbReference type="HOGENOM" id="CLU_309110_0_0_1"/>
<proteinExistence type="predicted"/>
<dbReference type="PANTHER" id="PTHR21530">
    <property type="entry name" value="PHEROMONE SHUTDOWN PROTEIN"/>
    <property type="match status" value="1"/>
</dbReference>
<dbReference type="AlphaFoldDB" id="B4G5K6"/>
<evidence type="ECO:0000313" key="3">
    <source>
        <dbReference type="Proteomes" id="UP000008744"/>
    </source>
</evidence>
<sequence length="954" mass="106789">MDVSTSNSTSFESSNATMDNSSSDTGDTTLYGSALDNLSATAYNSCNDITEPSKMGLRFELSDDQIDRIHHEDPHVCRPPSVTKSQKHDLCMRWLNASYNSFDSSNCAQHHLMTDPDRTHEDIKAAFTETATKPGSVLLQKDHKLGIKHPQLERYIPRLENRLTTPKHLEAAFIKPIKTKADKKTDAIKPVPMPPNLKSPKKYPTSSPCRLATKNQKLGMKQPQLECHKPILKEPATTREHTDLAKFKVIQKANPDPINLQMHHKLKLEHEELVRQIDTIKLNVTVLQIETNHVENKLRHLAQERELKGSFTDETKANLFAEATKALEAQTAGTFPTQFLSEIFSTVAGEEQLKDHFSNLDHELRAIVEKLCVDVYQLKKPTETKTVNRKIEALKAKLAKKYQKQINREEKSYKKRVAAMKEKCFDMLEQFLKINNRDTYSKAFLKELKALYEQDTRKSLISEISHSSTPTNGAIKAVSADLSSEAAAFKAATQAPSAFTAPTPALNASMLLIQSESTDTNTSQEEVDPKSQLANKTIFKTDNPNLSIIEINDNSIKAEDLEKEVVLIEGDNVKPILKKSPSKGPAASDPASTTDKRRRKTESLLQTSKQKLDISIAEASAAADGDNDNREVVVASSHDQPLTKRDIKIYDTLEEFDQNLPSTVTLLNTPFGSKVYLVGTAHFSEESQDDVSFVIRNVRPDVVMVELCPSRIHILKLDEKTLLEEAKNINIPKIRGLIQTHGYINGVFFILMLQMSAQIAKDLGMAPGGEFRRAFEEIHKLPGCILHLGDRPIRITIYRALRALSLWQTMKLVWRLTFTDSISIEEVEECKKKDLLEKLMQEMAGEFPAFSDVFVRERDLFLCHSLQVAALPQAAPGGSGVRPVRVVGVVGIGHANGIAKMWGNVDPEKIPSILEIPPASLSQRVCKFTLKYGLIGLGCYGVIRFARPRLTRFF</sequence>
<feature type="region of interest" description="Disordered" evidence="1">
    <location>
        <begin position="184"/>
        <end position="208"/>
    </location>
</feature>
<dbReference type="GO" id="GO:0005741">
    <property type="term" value="C:mitochondrial outer membrane"/>
    <property type="evidence" value="ECO:0007669"/>
    <property type="project" value="EnsemblMetazoa"/>
</dbReference>
<organism evidence="3">
    <name type="scientific">Drosophila persimilis</name>
    <name type="common">Fruit fly</name>
    <dbReference type="NCBI Taxonomy" id="7234"/>
    <lineage>
        <taxon>Eukaryota</taxon>
        <taxon>Metazoa</taxon>
        <taxon>Ecdysozoa</taxon>
        <taxon>Arthropoda</taxon>
        <taxon>Hexapoda</taxon>
        <taxon>Insecta</taxon>
        <taxon>Pterygota</taxon>
        <taxon>Neoptera</taxon>
        <taxon>Endopterygota</taxon>
        <taxon>Diptera</taxon>
        <taxon>Brachycera</taxon>
        <taxon>Muscomorpha</taxon>
        <taxon>Ephydroidea</taxon>
        <taxon>Drosophilidae</taxon>
        <taxon>Drosophila</taxon>
        <taxon>Sophophora</taxon>
    </lineage>
</organism>